<comment type="cofactor">
    <cofactor evidence="2">
        <name>Mg(2+)</name>
        <dbReference type="ChEBI" id="CHEBI:18420"/>
    </cofactor>
</comment>
<keyword evidence="8" id="KW-0460">Magnesium</keyword>
<evidence type="ECO:0000256" key="3">
    <source>
        <dbReference type="ARBA" id="ARBA00004322"/>
    </source>
</evidence>
<dbReference type="GO" id="GO:0070260">
    <property type="term" value="F:5'-tyrosyl-DNA phosphodiesterase activity"/>
    <property type="evidence" value="ECO:0007669"/>
    <property type="project" value="TreeGrafter"/>
</dbReference>
<keyword evidence="13" id="KW-1185">Reference proteome</keyword>
<accession>A0A8H5HEP4</accession>
<keyword evidence="4" id="KW-0540">Nuclease</keyword>
<dbReference type="AlphaFoldDB" id="A0A8H5HEP4"/>
<evidence type="ECO:0000256" key="8">
    <source>
        <dbReference type="ARBA" id="ARBA00022842"/>
    </source>
</evidence>
<protein>
    <recommendedName>
        <fullName evidence="11">Endonuclease/exonuclease/phosphatase domain-containing protein</fullName>
    </recommendedName>
</protein>
<dbReference type="GO" id="GO:0006302">
    <property type="term" value="P:double-strand break repair"/>
    <property type="evidence" value="ECO:0007669"/>
    <property type="project" value="TreeGrafter"/>
</dbReference>
<keyword evidence="5" id="KW-0479">Metal-binding</keyword>
<dbReference type="GO" id="GO:0005737">
    <property type="term" value="C:cytoplasm"/>
    <property type="evidence" value="ECO:0007669"/>
    <property type="project" value="TreeGrafter"/>
</dbReference>
<keyword evidence="9" id="KW-0234">DNA repair</keyword>
<evidence type="ECO:0000256" key="2">
    <source>
        <dbReference type="ARBA" id="ARBA00001946"/>
    </source>
</evidence>
<dbReference type="InterPro" id="IPR005135">
    <property type="entry name" value="Endo/exonuclease/phosphatase"/>
</dbReference>
<sequence>MASVSFLDQQVNKLVSTKVYQYRQNKSAWRHVSARHSAEQSGHPSSLMLVTWNIDFQSKYHTERMTVILRHLETYVFKCDEGQEPIACCIMFQEVHPDALTVLLEDSWVRKHFQVTPISPSKWPMSGYGNVTLISRTVTVTRASIVEFGASSMGRGAVVVDVKVASPKAHNPKELTLRLINTHLESLPQGAVMRPVQLSVLAALLRRKEEVWGGVIAGDMNAISPADEMHPRRLGLEDAWDFPSDHPSGHTWGYQDSCEYPPNRLDKILFVERKAYKLDSPKRIGVGLKASNERGALVAWASDHYGLITPLRVSG</sequence>
<dbReference type="OrthoDB" id="9975959at2759"/>
<evidence type="ECO:0000256" key="6">
    <source>
        <dbReference type="ARBA" id="ARBA00022763"/>
    </source>
</evidence>
<evidence type="ECO:0000256" key="4">
    <source>
        <dbReference type="ARBA" id="ARBA00022722"/>
    </source>
</evidence>
<dbReference type="SUPFAM" id="SSF56219">
    <property type="entry name" value="DNase I-like"/>
    <property type="match status" value="1"/>
</dbReference>
<name>A0A8H5HEP4_9AGAR</name>
<dbReference type="PANTHER" id="PTHR15822:SF4">
    <property type="entry name" value="TYROSYL-DNA PHOSPHODIESTERASE 2"/>
    <property type="match status" value="1"/>
</dbReference>
<keyword evidence="6" id="KW-0227">DNA damage</keyword>
<gene>
    <name evidence="12" type="ORF">D9615_004359</name>
</gene>
<evidence type="ECO:0000256" key="9">
    <source>
        <dbReference type="ARBA" id="ARBA00023204"/>
    </source>
</evidence>
<keyword evidence="10" id="KW-0539">Nucleus</keyword>
<dbReference type="Gene3D" id="3.60.10.10">
    <property type="entry name" value="Endonuclease/exonuclease/phosphatase"/>
    <property type="match status" value="1"/>
</dbReference>
<evidence type="ECO:0000256" key="5">
    <source>
        <dbReference type="ARBA" id="ARBA00022723"/>
    </source>
</evidence>
<dbReference type="GO" id="GO:0046872">
    <property type="term" value="F:metal ion binding"/>
    <property type="evidence" value="ECO:0007669"/>
    <property type="project" value="UniProtKB-KW"/>
</dbReference>
<reference evidence="12 13" key="1">
    <citation type="journal article" date="2020" name="ISME J.">
        <title>Uncovering the hidden diversity of litter-decomposition mechanisms in mushroom-forming fungi.</title>
        <authorList>
            <person name="Floudas D."/>
            <person name="Bentzer J."/>
            <person name="Ahren D."/>
            <person name="Johansson T."/>
            <person name="Persson P."/>
            <person name="Tunlid A."/>
        </authorList>
    </citation>
    <scope>NUCLEOTIDE SEQUENCE [LARGE SCALE GENOMIC DNA]</scope>
    <source>
        <strain evidence="12 13">CBS 661.87</strain>
    </source>
</reference>
<evidence type="ECO:0000313" key="12">
    <source>
        <dbReference type="EMBL" id="KAF5381959.1"/>
    </source>
</evidence>
<dbReference type="CDD" id="cd09080">
    <property type="entry name" value="TDP2"/>
    <property type="match status" value="1"/>
</dbReference>
<feature type="domain" description="Endonuclease/exonuclease/phosphatase" evidence="11">
    <location>
        <begin position="50"/>
        <end position="304"/>
    </location>
</feature>
<dbReference type="Proteomes" id="UP000565441">
    <property type="component" value="Unassembled WGS sequence"/>
</dbReference>
<keyword evidence="7" id="KW-0378">Hydrolase</keyword>
<proteinExistence type="predicted"/>
<evidence type="ECO:0000259" key="11">
    <source>
        <dbReference type="Pfam" id="PF03372"/>
    </source>
</evidence>
<dbReference type="InterPro" id="IPR051547">
    <property type="entry name" value="TDP2-like"/>
</dbReference>
<dbReference type="InterPro" id="IPR036691">
    <property type="entry name" value="Endo/exonu/phosph_ase_sf"/>
</dbReference>
<dbReference type="Pfam" id="PF03372">
    <property type="entry name" value="Exo_endo_phos"/>
    <property type="match status" value="1"/>
</dbReference>
<evidence type="ECO:0000256" key="10">
    <source>
        <dbReference type="ARBA" id="ARBA00023242"/>
    </source>
</evidence>
<evidence type="ECO:0000256" key="7">
    <source>
        <dbReference type="ARBA" id="ARBA00022801"/>
    </source>
</evidence>
<comment type="subcellular location">
    <subcellularLocation>
        <location evidence="3">Nucleus</location>
        <location evidence="3">PML body</location>
    </subcellularLocation>
</comment>
<dbReference type="PANTHER" id="PTHR15822">
    <property type="entry name" value="TRAF AND TNF RECEPTOR-ASSOCIATED PROTEIN"/>
    <property type="match status" value="1"/>
</dbReference>
<organism evidence="12 13">
    <name type="scientific">Tricholomella constricta</name>
    <dbReference type="NCBI Taxonomy" id="117010"/>
    <lineage>
        <taxon>Eukaryota</taxon>
        <taxon>Fungi</taxon>
        <taxon>Dikarya</taxon>
        <taxon>Basidiomycota</taxon>
        <taxon>Agaricomycotina</taxon>
        <taxon>Agaricomycetes</taxon>
        <taxon>Agaricomycetidae</taxon>
        <taxon>Agaricales</taxon>
        <taxon>Tricholomatineae</taxon>
        <taxon>Lyophyllaceae</taxon>
        <taxon>Tricholomella</taxon>
    </lineage>
</organism>
<dbReference type="GO" id="GO:0004518">
    <property type="term" value="F:nuclease activity"/>
    <property type="evidence" value="ECO:0007669"/>
    <property type="project" value="UniProtKB-KW"/>
</dbReference>
<evidence type="ECO:0000313" key="13">
    <source>
        <dbReference type="Proteomes" id="UP000565441"/>
    </source>
</evidence>
<evidence type="ECO:0000256" key="1">
    <source>
        <dbReference type="ARBA" id="ARBA00001936"/>
    </source>
</evidence>
<dbReference type="EMBL" id="JAACJP010000009">
    <property type="protein sequence ID" value="KAF5381959.1"/>
    <property type="molecule type" value="Genomic_DNA"/>
</dbReference>
<comment type="caution">
    <text evidence="12">The sequence shown here is derived from an EMBL/GenBank/DDBJ whole genome shotgun (WGS) entry which is preliminary data.</text>
</comment>
<dbReference type="GO" id="GO:0003697">
    <property type="term" value="F:single-stranded DNA binding"/>
    <property type="evidence" value="ECO:0007669"/>
    <property type="project" value="TreeGrafter"/>
</dbReference>
<comment type="cofactor">
    <cofactor evidence="1">
        <name>Mn(2+)</name>
        <dbReference type="ChEBI" id="CHEBI:29035"/>
    </cofactor>
</comment>